<dbReference type="AlphaFoldDB" id="A0AAU7YD36"/>
<reference evidence="3" key="1">
    <citation type="submission" date="2020-05" db="EMBL/GenBank/DDBJ databases">
        <title>Complete genome sequence of Pseudomonas sp. Sm006.</title>
        <authorList>
            <person name="Takeuchi K."/>
            <person name="Someya N."/>
        </authorList>
    </citation>
    <scope>NUCLEOTIDE SEQUENCE</scope>
    <source>
        <strain evidence="3">Sm006</strain>
    </source>
</reference>
<keyword evidence="5" id="KW-1185">Reference proteome</keyword>
<proteinExistence type="predicted"/>
<keyword evidence="2" id="KW-0732">Signal</keyword>
<dbReference type="Proteomes" id="UP001064896">
    <property type="component" value="Chromosome"/>
</dbReference>
<sequence length="76" mass="8359">MKKIHYALIALLALGSAPAFAKGDGFDRSYQFNQKVREDQQRLWGKKNAEVADAGQQPAKRSEPPASASEKKRNGS</sequence>
<protein>
    <recommendedName>
        <fullName evidence="6">Secreted protein</fullName>
    </recommendedName>
</protein>
<evidence type="ECO:0000256" key="2">
    <source>
        <dbReference type="SAM" id="SignalP"/>
    </source>
</evidence>
<evidence type="ECO:0008006" key="6">
    <source>
        <dbReference type="Google" id="ProtNLM"/>
    </source>
</evidence>
<feature type="signal peptide" evidence="2">
    <location>
        <begin position="1"/>
        <end position="21"/>
    </location>
</feature>
<reference evidence="4" key="2">
    <citation type="submission" date="2023-08" db="EMBL/GenBank/DDBJ databases">
        <title>Increased levels of nutrients transform a symbiont into a lethal pathobiont.</title>
        <authorList>
            <person name="Lachnit T."/>
            <person name="Ulrich L."/>
            <person name="Willmer F.M."/>
            <person name="Hasenbein T."/>
            <person name="Steiner L.X."/>
            <person name="Wolters M."/>
            <person name="Herbst E.M."/>
            <person name="Deines P."/>
        </authorList>
    </citation>
    <scope>NUCLEOTIDE SEQUENCE</scope>
    <source>
        <strain evidence="4">T3</strain>
    </source>
</reference>
<evidence type="ECO:0000256" key="1">
    <source>
        <dbReference type="SAM" id="MobiDB-lite"/>
    </source>
</evidence>
<name>A0AAU7YD36_9PSED</name>
<dbReference type="EMBL" id="AP023081">
    <property type="protein sequence ID" value="BCD89127.1"/>
    <property type="molecule type" value="Genomic_DNA"/>
</dbReference>
<evidence type="ECO:0000313" key="4">
    <source>
        <dbReference type="EMBL" id="XBY66834.1"/>
    </source>
</evidence>
<organism evidence="4">
    <name type="scientific">Pseudomonas solani</name>
    <dbReference type="NCBI Taxonomy" id="2731552"/>
    <lineage>
        <taxon>Bacteria</taxon>
        <taxon>Pseudomonadati</taxon>
        <taxon>Pseudomonadota</taxon>
        <taxon>Gammaproteobacteria</taxon>
        <taxon>Pseudomonadales</taxon>
        <taxon>Pseudomonadaceae</taxon>
        <taxon>Pseudomonas</taxon>
    </lineage>
</organism>
<gene>
    <name evidence="4" type="ORF">ABS648_14005</name>
    <name evidence="3" type="ORF">PSm6_55340</name>
</gene>
<evidence type="ECO:0000313" key="3">
    <source>
        <dbReference type="EMBL" id="BCD89127.1"/>
    </source>
</evidence>
<evidence type="ECO:0000313" key="5">
    <source>
        <dbReference type="Proteomes" id="UP001064896"/>
    </source>
</evidence>
<feature type="chain" id="PRO_5043336096" description="Secreted protein" evidence="2">
    <location>
        <begin position="22"/>
        <end position="76"/>
    </location>
</feature>
<accession>A0AAU7YD36</accession>
<dbReference type="EMBL" id="CP158373">
    <property type="protein sequence ID" value="XBY66834.1"/>
    <property type="molecule type" value="Genomic_DNA"/>
</dbReference>
<dbReference type="RefSeq" id="WP_021220203.1">
    <property type="nucleotide sequence ID" value="NZ_AP023081.1"/>
</dbReference>
<feature type="region of interest" description="Disordered" evidence="1">
    <location>
        <begin position="41"/>
        <end position="76"/>
    </location>
</feature>